<dbReference type="NCBIfam" id="TIGR00996">
    <property type="entry name" value="Mtu_fam_mce"/>
    <property type="match status" value="1"/>
</dbReference>
<dbReference type="AlphaFoldDB" id="A0A0F0HGU4"/>
<dbReference type="PANTHER" id="PTHR33371:SF17">
    <property type="entry name" value="MCE-FAMILY PROTEIN MCE1B"/>
    <property type="match status" value="1"/>
</dbReference>
<dbReference type="GO" id="GO:0005576">
    <property type="term" value="C:extracellular region"/>
    <property type="evidence" value="ECO:0007669"/>
    <property type="project" value="TreeGrafter"/>
</dbReference>
<feature type="domain" description="Mammalian cell entry C-terminal" evidence="2">
    <location>
        <begin position="119"/>
        <end position="322"/>
    </location>
</feature>
<organism evidence="3 4">
    <name type="scientific">Lentzea aerocolonigenes</name>
    <name type="common">Lechevalieria aerocolonigenes</name>
    <name type="synonym">Saccharothrix aerocolonigenes</name>
    <dbReference type="NCBI Taxonomy" id="68170"/>
    <lineage>
        <taxon>Bacteria</taxon>
        <taxon>Bacillati</taxon>
        <taxon>Actinomycetota</taxon>
        <taxon>Actinomycetes</taxon>
        <taxon>Pseudonocardiales</taxon>
        <taxon>Pseudonocardiaceae</taxon>
        <taxon>Lentzea</taxon>
    </lineage>
</organism>
<dbReference type="EMBL" id="JYJG01000007">
    <property type="protein sequence ID" value="KJK52923.1"/>
    <property type="molecule type" value="Genomic_DNA"/>
</dbReference>
<dbReference type="Pfam" id="PF02470">
    <property type="entry name" value="MlaD"/>
    <property type="match status" value="1"/>
</dbReference>
<dbReference type="RefSeq" id="WP_045309766.1">
    <property type="nucleotide sequence ID" value="NZ_JYJG01000007.1"/>
</dbReference>
<accession>A0A0F0HGU4</accession>
<dbReference type="eggNOG" id="COG1463">
    <property type="taxonomic scope" value="Bacteria"/>
</dbReference>
<keyword evidence="4" id="KW-1185">Reference proteome</keyword>
<dbReference type="OrthoDB" id="338143at2"/>
<evidence type="ECO:0000313" key="4">
    <source>
        <dbReference type="Proteomes" id="UP000033393"/>
    </source>
</evidence>
<gene>
    <name evidence="3" type="ORF">UK23_02960</name>
</gene>
<protein>
    <submittedName>
        <fullName evidence="3">ABC transporter substrate-binding protein</fullName>
    </submittedName>
</protein>
<proteinExistence type="predicted"/>
<dbReference type="InterPro" id="IPR052336">
    <property type="entry name" value="MlaD_Phospholipid_Transporter"/>
</dbReference>
<dbReference type="Pfam" id="PF11887">
    <property type="entry name" value="Mce4_CUP1"/>
    <property type="match status" value="1"/>
</dbReference>
<dbReference type="STRING" id="68170.GCA_000974445_00751"/>
<reference evidence="3 4" key="1">
    <citation type="submission" date="2015-02" db="EMBL/GenBank/DDBJ databases">
        <authorList>
            <person name="Ju K.-S."/>
            <person name="Doroghazi J.R."/>
            <person name="Metcalf W."/>
        </authorList>
    </citation>
    <scope>NUCLEOTIDE SEQUENCE [LARGE SCALE GENOMIC DNA]</scope>
    <source>
        <strain evidence="3 4">NRRL B-16140</strain>
    </source>
</reference>
<evidence type="ECO:0000259" key="1">
    <source>
        <dbReference type="Pfam" id="PF02470"/>
    </source>
</evidence>
<evidence type="ECO:0000259" key="2">
    <source>
        <dbReference type="Pfam" id="PF11887"/>
    </source>
</evidence>
<dbReference type="InterPro" id="IPR024516">
    <property type="entry name" value="Mce_C"/>
</dbReference>
<feature type="domain" description="Mce/MlaD" evidence="1">
    <location>
        <begin position="38"/>
        <end position="113"/>
    </location>
</feature>
<dbReference type="InterPro" id="IPR003399">
    <property type="entry name" value="Mce/MlaD"/>
</dbReference>
<comment type="caution">
    <text evidence="3">The sequence shown here is derived from an EMBL/GenBank/DDBJ whole genome shotgun (WGS) entry which is preliminary data.</text>
</comment>
<dbReference type="GO" id="GO:0051701">
    <property type="term" value="P:biological process involved in interaction with host"/>
    <property type="evidence" value="ECO:0007669"/>
    <property type="project" value="TreeGrafter"/>
</dbReference>
<dbReference type="Proteomes" id="UP000033393">
    <property type="component" value="Unassembled WGS sequence"/>
</dbReference>
<dbReference type="InterPro" id="IPR005693">
    <property type="entry name" value="Mce"/>
</dbReference>
<dbReference type="PATRIC" id="fig|68170.10.peg.3766"/>
<dbReference type="PANTHER" id="PTHR33371">
    <property type="entry name" value="INTERMEMBRANE PHOSPHOLIPID TRANSPORT SYSTEM BINDING PROTEIN MLAD-RELATED"/>
    <property type="match status" value="1"/>
</dbReference>
<sequence length="343" mass="36865">MKGVLAPLLKLITFAVVTILATTLLAVTIANVNLAGATDYKARFTDVTALNEGDDIRIAGVRVGQVDEIKVVDRKTAEVDFSIDGDRKLPGSVIATIKYRNLVGQRYIALESGTGDTKAVLPEGGTIPLERTKPALDLTVLFNGFKPLFQALSPEDVNKLSFEIIQVLQGEGGTIDSLLQHTASLTSTLASKDKVIGEVVDNLNTALDTVNSRDQDFNSLVITLQQLVSGLAQDRQPIGDAITALGDLTNATAGLLEQGREPLKNDIAQLGLVSKNLADNEQIVDGFLQKLPNKLETITRTATYGSWFNFYLCEASGKVSVPPVISNPIPITALPVTQQRCRR</sequence>
<name>A0A0F0HGU4_LENAE</name>
<evidence type="ECO:0000313" key="3">
    <source>
        <dbReference type="EMBL" id="KJK52923.1"/>
    </source>
</evidence>